<keyword evidence="5" id="KW-0539">Nucleus</keyword>
<dbReference type="GO" id="GO:0005658">
    <property type="term" value="C:alpha DNA polymerase:primase complex"/>
    <property type="evidence" value="ECO:0007669"/>
    <property type="project" value="TreeGrafter"/>
</dbReference>
<evidence type="ECO:0000256" key="1">
    <source>
        <dbReference type="ARBA" id="ARBA00004123"/>
    </source>
</evidence>
<protein>
    <recommendedName>
        <fullName evidence="3">DNA polymerase alpha subunit B</fullName>
    </recommendedName>
</protein>
<dbReference type="PANTHER" id="PTHR23061:SF12">
    <property type="entry name" value="DNA POLYMERASE ALPHA SUBUNIT B"/>
    <property type="match status" value="1"/>
</dbReference>
<evidence type="ECO:0000256" key="5">
    <source>
        <dbReference type="ARBA" id="ARBA00023242"/>
    </source>
</evidence>
<organism evidence="7 8">
    <name type="scientific">Sphagnurus paluster</name>
    <dbReference type="NCBI Taxonomy" id="117069"/>
    <lineage>
        <taxon>Eukaryota</taxon>
        <taxon>Fungi</taxon>
        <taxon>Dikarya</taxon>
        <taxon>Basidiomycota</taxon>
        <taxon>Agaricomycotina</taxon>
        <taxon>Agaricomycetes</taxon>
        <taxon>Agaricomycetidae</taxon>
        <taxon>Agaricales</taxon>
        <taxon>Tricholomatineae</taxon>
        <taxon>Lyophyllaceae</taxon>
        <taxon>Sphagnurus</taxon>
    </lineage>
</organism>
<evidence type="ECO:0000256" key="2">
    <source>
        <dbReference type="ARBA" id="ARBA00007299"/>
    </source>
</evidence>
<dbReference type="OrthoDB" id="336885at2759"/>
<evidence type="ECO:0000256" key="4">
    <source>
        <dbReference type="ARBA" id="ARBA00022705"/>
    </source>
</evidence>
<dbReference type="GO" id="GO:0006270">
    <property type="term" value="P:DNA replication initiation"/>
    <property type="evidence" value="ECO:0007669"/>
    <property type="project" value="TreeGrafter"/>
</dbReference>
<evidence type="ECO:0000313" key="7">
    <source>
        <dbReference type="EMBL" id="KAG5639437.1"/>
    </source>
</evidence>
<evidence type="ECO:0000259" key="6">
    <source>
        <dbReference type="Pfam" id="PF04042"/>
    </source>
</evidence>
<keyword evidence="8" id="KW-1185">Reference proteome</keyword>
<dbReference type="PANTHER" id="PTHR23061">
    <property type="entry name" value="DNA POLYMERASE 2 ALPHA 70 KDA SUBUNIT"/>
    <property type="match status" value="1"/>
</dbReference>
<dbReference type="InterPro" id="IPR007185">
    <property type="entry name" value="DNA_pol_a/d/e_bsu"/>
</dbReference>
<keyword evidence="4" id="KW-0235">DNA replication</keyword>
<name>A0A9P7FVK0_9AGAR</name>
<dbReference type="Pfam" id="PF04042">
    <property type="entry name" value="DNA_pol_E_B"/>
    <property type="match status" value="1"/>
</dbReference>
<proteinExistence type="inferred from homology"/>
<dbReference type="InterPro" id="IPR016722">
    <property type="entry name" value="DNA_pol_alpha_bsu"/>
</dbReference>
<comment type="subcellular location">
    <subcellularLocation>
        <location evidence="1">Nucleus</location>
    </subcellularLocation>
</comment>
<comment type="caution">
    <text evidence="7">The sequence shown here is derived from an EMBL/GenBank/DDBJ whole genome shotgun (WGS) entry which is preliminary data.</text>
</comment>
<evidence type="ECO:0000256" key="3">
    <source>
        <dbReference type="ARBA" id="ARBA00018596"/>
    </source>
</evidence>
<gene>
    <name evidence="7" type="ORF">H0H81_002308</name>
</gene>
<dbReference type="EMBL" id="JABCKI010005721">
    <property type="protein sequence ID" value="KAG5639437.1"/>
    <property type="molecule type" value="Genomic_DNA"/>
</dbReference>
<comment type="similarity">
    <text evidence="2">Belongs to the DNA polymerase alpha subunit B family.</text>
</comment>
<dbReference type="Proteomes" id="UP000717328">
    <property type="component" value="Unassembled WGS sequence"/>
</dbReference>
<dbReference type="AlphaFoldDB" id="A0A9P7FVK0"/>
<accession>A0A9P7FVK0</accession>
<reference evidence="7" key="1">
    <citation type="submission" date="2021-02" db="EMBL/GenBank/DDBJ databases">
        <authorList>
            <person name="Nieuwenhuis M."/>
            <person name="Van De Peppel L.J.J."/>
        </authorList>
    </citation>
    <scope>NUCLEOTIDE SEQUENCE</scope>
    <source>
        <strain evidence="7">D49</strain>
    </source>
</reference>
<feature type="domain" description="DNA polymerase alpha/delta/epsilon subunit B" evidence="6">
    <location>
        <begin position="22"/>
        <end position="234"/>
    </location>
</feature>
<dbReference type="Gene3D" id="3.60.21.60">
    <property type="match status" value="1"/>
</dbReference>
<sequence length="280" mass="30709">MPNPSSRGLPQPKPDNDPPFSIYVASGPYTPDTDLLFKPWRNLLKNMKNDKPTVVLLIGPFIDVQHPKIKNGETDMVPTGLFRSLFVEPLRLFLDSNPGSIAILVPSIRDIVSSQAVFPQGELSSQLTGSDPRIHLVPNPACFLVNDITFAVTSVDAIYHVRKEEFVKRAKEVDSIPSPSAEDTGSDAMVNTCRQFLQQRSVTHLDGLKFAHGKGNENYAPDILVLPSRLKQFSKAVHSTTAVNPSFLVKGTYAKLSIAARATVVGIKERITAEVVKLDP</sequence>
<evidence type="ECO:0000313" key="8">
    <source>
        <dbReference type="Proteomes" id="UP000717328"/>
    </source>
</evidence>
<reference evidence="7" key="2">
    <citation type="submission" date="2021-10" db="EMBL/GenBank/DDBJ databases">
        <title>Phylogenomics reveals ancestral predisposition of the termite-cultivated fungus Termitomyces towards a domesticated lifestyle.</title>
        <authorList>
            <person name="Auxier B."/>
            <person name="Grum-Grzhimaylo A."/>
            <person name="Cardenas M.E."/>
            <person name="Lodge J.D."/>
            <person name="Laessoe T."/>
            <person name="Pedersen O."/>
            <person name="Smith M.E."/>
            <person name="Kuyper T.W."/>
            <person name="Franco-Molano E.A."/>
            <person name="Baroni T.J."/>
            <person name="Aanen D.K."/>
        </authorList>
    </citation>
    <scope>NUCLEOTIDE SEQUENCE</scope>
    <source>
        <strain evidence="7">D49</strain>
    </source>
</reference>
<dbReference type="GO" id="GO:0003677">
    <property type="term" value="F:DNA binding"/>
    <property type="evidence" value="ECO:0007669"/>
    <property type="project" value="InterPro"/>
</dbReference>